<comment type="caution">
    <text evidence="2">The sequence shown here is derived from an EMBL/GenBank/DDBJ whole genome shotgun (WGS) entry which is preliminary data.</text>
</comment>
<evidence type="ECO:0000256" key="1">
    <source>
        <dbReference type="SAM" id="MobiDB-lite"/>
    </source>
</evidence>
<gene>
    <name evidence="2" type="ORF">APZ42_003458</name>
</gene>
<name>A0A164HJ40_9CRUS</name>
<dbReference type="Proteomes" id="UP000076858">
    <property type="component" value="Unassembled WGS sequence"/>
</dbReference>
<accession>A0A164HJ40</accession>
<reference evidence="2 3" key="1">
    <citation type="submission" date="2016-03" db="EMBL/GenBank/DDBJ databases">
        <title>EvidentialGene: Evidence-directed Construction of Genes on Genomes.</title>
        <authorList>
            <person name="Gilbert D.G."/>
            <person name="Choi J.-H."/>
            <person name="Mockaitis K."/>
            <person name="Colbourne J."/>
            <person name="Pfrender M."/>
        </authorList>
    </citation>
    <scope>NUCLEOTIDE SEQUENCE [LARGE SCALE GENOMIC DNA]</scope>
    <source>
        <strain evidence="2 3">Xinb3</strain>
        <tissue evidence="2">Complete organism</tissue>
    </source>
</reference>
<feature type="region of interest" description="Disordered" evidence="1">
    <location>
        <begin position="1"/>
        <end position="60"/>
    </location>
</feature>
<proteinExistence type="predicted"/>
<evidence type="ECO:0000313" key="2">
    <source>
        <dbReference type="EMBL" id="KZS00295.1"/>
    </source>
</evidence>
<evidence type="ECO:0000313" key="3">
    <source>
        <dbReference type="Proteomes" id="UP000076858"/>
    </source>
</evidence>
<feature type="compositionally biased region" description="Pro residues" evidence="1">
    <location>
        <begin position="42"/>
        <end position="54"/>
    </location>
</feature>
<dbReference type="EMBL" id="LRGB01010848">
    <property type="protein sequence ID" value="KZS00295.1"/>
    <property type="molecule type" value="Genomic_DNA"/>
</dbReference>
<dbReference type="AlphaFoldDB" id="A0A164HJ40"/>
<sequence>PPRQPTKLPLTQHPHQPTRHPNTKLLLTLHPPTKHQRTPHLPTKPPNTRPPRTLPRPIKHQYTPRQLILNINSL</sequence>
<feature type="non-terminal residue" evidence="2">
    <location>
        <position position="1"/>
    </location>
</feature>
<keyword evidence="3" id="KW-1185">Reference proteome</keyword>
<organism evidence="2 3">
    <name type="scientific">Daphnia magna</name>
    <dbReference type="NCBI Taxonomy" id="35525"/>
    <lineage>
        <taxon>Eukaryota</taxon>
        <taxon>Metazoa</taxon>
        <taxon>Ecdysozoa</taxon>
        <taxon>Arthropoda</taxon>
        <taxon>Crustacea</taxon>
        <taxon>Branchiopoda</taxon>
        <taxon>Diplostraca</taxon>
        <taxon>Cladocera</taxon>
        <taxon>Anomopoda</taxon>
        <taxon>Daphniidae</taxon>
        <taxon>Daphnia</taxon>
    </lineage>
</organism>
<protein>
    <submittedName>
        <fullName evidence="2">Putative Cuticular protein</fullName>
    </submittedName>
</protein>